<keyword evidence="2" id="KW-1185">Reference proteome</keyword>
<gene>
    <name evidence="1" type="ORF">FE263_18375</name>
</gene>
<organism evidence="1 2">
    <name type="scientific">Lichenicoccus roseus</name>
    <dbReference type="NCBI Taxonomy" id="2683649"/>
    <lineage>
        <taxon>Bacteria</taxon>
        <taxon>Pseudomonadati</taxon>
        <taxon>Pseudomonadota</taxon>
        <taxon>Alphaproteobacteria</taxon>
        <taxon>Acetobacterales</taxon>
        <taxon>Acetobacteraceae</taxon>
        <taxon>Lichenicoccus</taxon>
    </lineage>
</organism>
<comment type="caution">
    <text evidence="1">The sequence shown here is derived from an EMBL/GenBank/DDBJ whole genome shotgun (WGS) entry which is preliminary data.</text>
</comment>
<dbReference type="Gene3D" id="3.40.50.1010">
    <property type="entry name" value="5'-nuclease"/>
    <property type="match status" value="1"/>
</dbReference>
<evidence type="ECO:0000313" key="2">
    <source>
        <dbReference type="Proteomes" id="UP000305654"/>
    </source>
</evidence>
<dbReference type="Proteomes" id="UP000305654">
    <property type="component" value="Unassembled WGS sequence"/>
</dbReference>
<dbReference type="RefSeq" id="WP_138327494.1">
    <property type="nucleotide sequence ID" value="NZ_VCDI01000008.1"/>
</dbReference>
<dbReference type="EMBL" id="VCDI01000008">
    <property type="protein sequence ID" value="TLU71137.1"/>
    <property type="molecule type" value="Genomic_DNA"/>
</dbReference>
<name>A0A5R9J3R4_9PROT</name>
<proteinExistence type="predicted"/>
<accession>A0A5R9J3R4</accession>
<protein>
    <submittedName>
        <fullName evidence="1">Type II toxin-antitoxin system VapC family toxin</fullName>
    </submittedName>
</protein>
<sequence>MYLLSTQATLDAAAGMSGRLATVEAADIHLSVISAARAKSEISQSKGASDYLRNLRRLVSLVKSHGHLIPVDETVADRWAELLSTDLQVTENGLNVALDDDNRLVVATALVFNLILLEAPQPYHGTLSLSALAL</sequence>
<reference evidence="1 2" key="1">
    <citation type="submission" date="2019-05" db="EMBL/GenBank/DDBJ databases">
        <authorList>
            <person name="Pankratov T."/>
            <person name="Grouzdev D."/>
        </authorList>
    </citation>
    <scope>NUCLEOTIDE SEQUENCE [LARGE SCALE GENOMIC DNA]</scope>
    <source>
        <strain evidence="1 2">KEBCLARHB70R</strain>
    </source>
</reference>
<dbReference type="OrthoDB" id="9796690at2"/>
<dbReference type="AlphaFoldDB" id="A0A5R9J3R4"/>
<evidence type="ECO:0000313" key="1">
    <source>
        <dbReference type="EMBL" id="TLU71137.1"/>
    </source>
</evidence>